<dbReference type="EnsemblBacteria" id="BAC89744">
    <property type="protein sequence ID" value="BAC89744"/>
    <property type="gene ID" value="BAC89744"/>
</dbReference>
<dbReference type="SUPFAM" id="SSF56281">
    <property type="entry name" value="Metallo-hydrolase/oxidoreductase"/>
    <property type="match status" value="1"/>
</dbReference>
<feature type="chain" id="PRO_5004289179" evidence="1">
    <location>
        <begin position="24"/>
        <end position="513"/>
    </location>
</feature>
<protein>
    <submittedName>
        <fullName evidence="3">Glr1803 protein</fullName>
    </submittedName>
</protein>
<evidence type="ECO:0000313" key="4">
    <source>
        <dbReference type="Proteomes" id="UP000000557"/>
    </source>
</evidence>
<dbReference type="InterPro" id="IPR001279">
    <property type="entry name" value="Metallo-B-lactamas"/>
</dbReference>
<dbReference type="AlphaFoldDB" id="Q7NJM9"/>
<evidence type="ECO:0000256" key="1">
    <source>
        <dbReference type="SAM" id="SignalP"/>
    </source>
</evidence>
<gene>
    <name evidence="3" type="ordered locus">glr1803</name>
</gene>
<feature type="signal peptide" evidence="1">
    <location>
        <begin position="1"/>
        <end position="23"/>
    </location>
</feature>
<dbReference type="PANTHER" id="PTHR42951:SF20">
    <property type="entry name" value="BETA LACTAMASE"/>
    <property type="match status" value="1"/>
</dbReference>
<accession>Q7NJM9</accession>
<dbReference type="eggNOG" id="COG0491">
    <property type="taxonomic scope" value="Bacteria"/>
</dbReference>
<dbReference type="InParanoid" id="Q7NJM9"/>
<feature type="domain" description="Metallo-beta-lactamase" evidence="2">
    <location>
        <begin position="306"/>
        <end position="493"/>
    </location>
</feature>
<dbReference type="PANTHER" id="PTHR42951">
    <property type="entry name" value="METALLO-BETA-LACTAMASE DOMAIN-CONTAINING"/>
    <property type="match status" value="1"/>
</dbReference>
<reference evidence="3 4" key="2">
    <citation type="journal article" date="2003" name="DNA Res.">
        <title>Complete genome structure of Gloeobacter violaceus PCC 7421, a cyanobacterium that lacks thylakoids (supplement).</title>
        <authorList>
            <person name="Nakamura Y."/>
            <person name="Kaneko T."/>
            <person name="Sato S."/>
            <person name="Mimuro M."/>
            <person name="Miyashita H."/>
            <person name="Tsuchiya T."/>
            <person name="Sasamoto S."/>
            <person name="Watanabe A."/>
            <person name="Kawashima K."/>
            <person name="Kishida Y."/>
            <person name="Kiyokawa C."/>
            <person name="Kohara M."/>
            <person name="Matsumoto M."/>
            <person name="Matsuno A."/>
            <person name="Nakazaki N."/>
            <person name="Shimpo S."/>
            <person name="Takeuchi C."/>
            <person name="Yamada M."/>
            <person name="Tabata S."/>
        </authorList>
    </citation>
    <scope>NUCLEOTIDE SEQUENCE [LARGE SCALE GENOMIC DNA]</scope>
    <source>
        <strain evidence="4">ATCC 29082 / PCC 7421</strain>
    </source>
</reference>
<dbReference type="KEGG" id="gvi:glr1803"/>
<evidence type="ECO:0000259" key="2">
    <source>
        <dbReference type="SMART" id="SM00849"/>
    </source>
</evidence>
<dbReference type="STRING" id="251221.gene:10759295"/>
<proteinExistence type="predicted"/>
<dbReference type="SMART" id="SM00849">
    <property type="entry name" value="Lactamase_B"/>
    <property type="match status" value="1"/>
</dbReference>
<dbReference type="InterPro" id="IPR050855">
    <property type="entry name" value="NDM-1-like"/>
</dbReference>
<keyword evidence="4" id="KW-1185">Reference proteome</keyword>
<dbReference type="HOGENOM" id="CLU_530764_0_0_3"/>
<name>Q7NJM9_GLOVI</name>
<dbReference type="Proteomes" id="UP000000557">
    <property type="component" value="Chromosome"/>
</dbReference>
<dbReference type="OrthoDB" id="420651at2"/>
<organism evidence="3 4">
    <name type="scientific">Gloeobacter violaceus (strain ATCC 29082 / PCC 7421)</name>
    <dbReference type="NCBI Taxonomy" id="251221"/>
    <lineage>
        <taxon>Bacteria</taxon>
        <taxon>Bacillati</taxon>
        <taxon>Cyanobacteriota</taxon>
        <taxon>Cyanophyceae</taxon>
        <taxon>Gloeobacterales</taxon>
        <taxon>Gloeobacteraceae</taxon>
        <taxon>Gloeobacter</taxon>
    </lineage>
</organism>
<evidence type="ECO:0000313" key="3">
    <source>
        <dbReference type="EMBL" id="BAC89744.1"/>
    </source>
</evidence>
<dbReference type="Pfam" id="PF00753">
    <property type="entry name" value="Lactamase_B"/>
    <property type="match status" value="1"/>
</dbReference>
<dbReference type="Gene3D" id="3.60.15.10">
    <property type="entry name" value="Ribonuclease Z/Hydroxyacylglutathione hydrolase-like"/>
    <property type="match status" value="1"/>
</dbReference>
<reference evidence="3 4" key="1">
    <citation type="journal article" date="2003" name="DNA Res.">
        <title>Complete genome structure of Gloeobacter violaceus PCC 7421, a cyanobacterium that lacks thylakoids.</title>
        <authorList>
            <person name="Nakamura Y."/>
            <person name="Kaneko T."/>
            <person name="Sato S."/>
            <person name="Mimuro M."/>
            <person name="Miyashita H."/>
            <person name="Tsuchiya T."/>
            <person name="Sasamoto S."/>
            <person name="Watanabe A."/>
            <person name="Kawashima K."/>
            <person name="Kishida Y."/>
            <person name="Kiyokawa C."/>
            <person name="Kohara M."/>
            <person name="Matsumoto M."/>
            <person name="Matsuno A."/>
            <person name="Nakazaki N."/>
            <person name="Shimpo S."/>
            <person name="Takeuchi C."/>
            <person name="Yamada M."/>
            <person name="Tabata S."/>
        </authorList>
    </citation>
    <scope>NUCLEOTIDE SEQUENCE [LARGE SCALE GENOMIC DNA]</scope>
    <source>
        <strain evidence="4">ATCC 29082 / PCC 7421</strain>
    </source>
</reference>
<dbReference type="InterPro" id="IPR036866">
    <property type="entry name" value="RibonucZ/Hydroxyglut_hydro"/>
</dbReference>
<dbReference type="EMBL" id="BA000045">
    <property type="protein sequence ID" value="BAC89744.1"/>
    <property type="molecule type" value="Genomic_DNA"/>
</dbReference>
<sequence>MAAMGKRWVAFGLGLAGSLAAVAAVAQQVNSTASEQSLRRARAVLDAGIEALGGPQVLEKSRRITLKEVGHSLNAYQSANPEPPYSKTAYEEVTVIDYKDGRLFNEQKSAFPGIVVWNRTIIDGQNGYNLDMRAKTAVAIADPSIAANRAIVRKLPHLLLREARNRVDTLRWVGEDDFGGKKQQVITYARDDGRQLALYFDAQTRLLTKSDFLYTDPAVGDSRSEFVYPGYREVEGVKVPTGRSFYNAGEPIQTTEYTQVQFGQAVSDAQVAIPANFNKAPAPTPDGEKLTQLGDGVYLLENAALNYNTLFVAFEEYVLVVDAPEPLPYSAHTSRVIERIKKTVPGKPIQYLVLTHHHADHTGGVRTYIAEGTTVVTTPGNRGAIEKLMAGRYTIAPDEFARKPQPLKLETIEGKKRVFRDGKRIVEFYDIGPNPHAQEMVVAWLPKEKILFQADLINVNAGGTVPPAQEATISLAQRLAQLGITPERIACVHGRTITAQELRASLVQARDDG</sequence>
<keyword evidence="1" id="KW-0732">Signal</keyword>